<dbReference type="GO" id="GO:0016787">
    <property type="term" value="F:hydrolase activity"/>
    <property type="evidence" value="ECO:0007669"/>
    <property type="project" value="UniProtKB-KW"/>
</dbReference>
<dbReference type="OrthoDB" id="9801520at2"/>
<dbReference type="SUPFAM" id="SSF52980">
    <property type="entry name" value="Restriction endonuclease-like"/>
    <property type="match status" value="1"/>
</dbReference>
<dbReference type="InterPro" id="IPR004603">
    <property type="entry name" value="DNA_mismatch_endonuc_vsr"/>
</dbReference>
<dbReference type="InterPro" id="IPR011335">
    <property type="entry name" value="Restrct_endonuc-II-like"/>
</dbReference>
<keyword evidence="9" id="KW-1185">Reference proteome</keyword>
<evidence type="ECO:0000256" key="4">
    <source>
        <dbReference type="ARBA" id="ARBA00022801"/>
    </source>
</evidence>
<keyword evidence="4" id="KW-0378">Hydrolase</keyword>
<dbReference type="Proteomes" id="UP000294853">
    <property type="component" value="Chromosome"/>
</dbReference>
<keyword evidence="3" id="KW-0227">DNA damage</keyword>
<dbReference type="GO" id="GO:0004519">
    <property type="term" value="F:endonuclease activity"/>
    <property type="evidence" value="ECO:0007669"/>
    <property type="project" value="UniProtKB-KW"/>
</dbReference>
<feature type="compositionally biased region" description="Polar residues" evidence="7">
    <location>
        <begin position="1"/>
        <end position="10"/>
    </location>
</feature>
<dbReference type="Pfam" id="PF03852">
    <property type="entry name" value="Vsr"/>
    <property type="match status" value="1"/>
</dbReference>
<keyword evidence="1" id="KW-0540">Nuclease</keyword>
<evidence type="ECO:0000256" key="3">
    <source>
        <dbReference type="ARBA" id="ARBA00022763"/>
    </source>
</evidence>
<evidence type="ECO:0000313" key="8">
    <source>
        <dbReference type="EMBL" id="QBX55054.1"/>
    </source>
</evidence>
<evidence type="ECO:0000256" key="2">
    <source>
        <dbReference type="ARBA" id="ARBA00022759"/>
    </source>
</evidence>
<feature type="region of interest" description="Disordered" evidence="7">
    <location>
        <begin position="1"/>
        <end position="25"/>
    </location>
</feature>
<accession>A0A4P7ID32</accession>
<protein>
    <submittedName>
        <fullName evidence="8">Very short patch repair endonuclease</fullName>
    </submittedName>
</protein>
<comment type="similarity">
    <text evidence="6">Belongs to the Vsr family.</text>
</comment>
<dbReference type="GO" id="GO:0006298">
    <property type="term" value="P:mismatch repair"/>
    <property type="evidence" value="ECO:0007669"/>
    <property type="project" value="InterPro"/>
</dbReference>
<name>A0A4P7ID32_9ACTN</name>
<evidence type="ECO:0000256" key="1">
    <source>
        <dbReference type="ARBA" id="ARBA00022722"/>
    </source>
</evidence>
<keyword evidence="2 8" id="KW-0255">Endonuclease</keyword>
<keyword evidence="5" id="KW-0234">DNA repair</keyword>
<organism evidence="8 9">
    <name type="scientific">Nocardioides seonyuensis</name>
    <dbReference type="NCBI Taxonomy" id="2518371"/>
    <lineage>
        <taxon>Bacteria</taxon>
        <taxon>Bacillati</taxon>
        <taxon>Actinomycetota</taxon>
        <taxon>Actinomycetes</taxon>
        <taxon>Propionibacteriales</taxon>
        <taxon>Nocardioidaceae</taxon>
        <taxon>Nocardioides</taxon>
    </lineage>
</organism>
<evidence type="ECO:0000256" key="5">
    <source>
        <dbReference type="ARBA" id="ARBA00023204"/>
    </source>
</evidence>
<dbReference type="REBASE" id="311204">
    <property type="entry name" value="V.Nsp2073ORF6035P"/>
</dbReference>
<dbReference type="KEGG" id="nsn:EXE58_06025"/>
<reference evidence="8 9" key="1">
    <citation type="submission" date="2019-03" db="EMBL/GenBank/DDBJ databases">
        <title>Three New Species of Nocardioides, Nocardioides euryhalodurans sp. nov., Nocardioides seonyuensis sp. nov. and Nocardioides eburneoflavus sp. nov. Iolated from Soil.</title>
        <authorList>
            <person name="Roh S.G."/>
            <person name="Lee C."/>
            <person name="Kim M.-K."/>
            <person name="Kim S.B."/>
        </authorList>
    </citation>
    <scope>NUCLEOTIDE SEQUENCE [LARGE SCALE GENOMIC DNA]</scope>
    <source>
        <strain evidence="8 9">MMS17-SY207-3</strain>
    </source>
</reference>
<evidence type="ECO:0000256" key="7">
    <source>
        <dbReference type="SAM" id="MobiDB-lite"/>
    </source>
</evidence>
<dbReference type="Gene3D" id="3.40.960.10">
    <property type="entry name" value="VSR Endonuclease"/>
    <property type="match status" value="1"/>
</dbReference>
<dbReference type="CDD" id="cd00221">
    <property type="entry name" value="Vsr"/>
    <property type="match status" value="1"/>
</dbReference>
<gene>
    <name evidence="8" type="ORF">EXE58_06025</name>
</gene>
<dbReference type="RefSeq" id="WP_135267022.1">
    <property type="nucleotide sequence ID" value="NZ_CP038436.1"/>
</dbReference>
<sequence length="138" mass="15550">MASQQWTRTPKSAHLSGRTKTNTHPEVLLRRALHAAGARFRLHRRIAKGCTPDVVLPGRHVAVFVDGCYWHSCPEHGRRTPFTGPNAGLWEDKMRRNRERDLRATALAEEAGWTVVRVWEHEVTRDAAAAARRVLASG</sequence>
<proteinExistence type="inferred from homology"/>
<evidence type="ECO:0000256" key="6">
    <source>
        <dbReference type="ARBA" id="ARBA00029466"/>
    </source>
</evidence>
<dbReference type="EMBL" id="CP038436">
    <property type="protein sequence ID" value="QBX55054.1"/>
    <property type="molecule type" value="Genomic_DNA"/>
</dbReference>
<dbReference type="AlphaFoldDB" id="A0A4P7ID32"/>
<evidence type="ECO:0000313" key="9">
    <source>
        <dbReference type="Proteomes" id="UP000294853"/>
    </source>
</evidence>